<dbReference type="KEGG" id="tdf:H9L22_16045"/>
<feature type="domain" description="Four-carbon acid sugar kinase N-terminal" evidence="2">
    <location>
        <begin position="6"/>
        <end position="95"/>
    </location>
</feature>
<dbReference type="InterPro" id="IPR010737">
    <property type="entry name" value="4-carb_acid_sugar_kinase_N"/>
</dbReference>
<evidence type="ECO:0000259" key="2">
    <source>
        <dbReference type="Pfam" id="PF07005"/>
    </source>
</evidence>
<evidence type="ECO:0000313" key="3">
    <source>
        <dbReference type="EMBL" id="QNP55649.1"/>
    </source>
</evidence>
<name>A0A7H0H533_9ACTN</name>
<gene>
    <name evidence="3" type="ORF">H9L22_16045</name>
</gene>
<dbReference type="AlphaFoldDB" id="A0A7H0H533"/>
<evidence type="ECO:0000313" key="4">
    <source>
        <dbReference type="Proteomes" id="UP000516117"/>
    </source>
</evidence>
<feature type="compositionally biased region" description="Low complexity" evidence="1">
    <location>
        <begin position="111"/>
        <end position="124"/>
    </location>
</feature>
<evidence type="ECO:0000256" key="1">
    <source>
        <dbReference type="SAM" id="MobiDB-lite"/>
    </source>
</evidence>
<keyword evidence="4" id="KW-1185">Reference proteome</keyword>
<feature type="region of interest" description="Disordered" evidence="1">
    <location>
        <begin position="89"/>
        <end position="149"/>
    </location>
</feature>
<proteinExistence type="predicted"/>
<dbReference type="Gene3D" id="3.40.50.10840">
    <property type="entry name" value="Putative sugar-binding, N-terminal domain"/>
    <property type="match status" value="1"/>
</dbReference>
<reference evidence="3 4" key="1">
    <citation type="submission" date="2020-08" db="EMBL/GenBank/DDBJ databases">
        <title>Genome sequence of Tessaracoccus defluvii JCM 17540T.</title>
        <authorList>
            <person name="Hyun D.-W."/>
            <person name="Bae J.-W."/>
        </authorList>
    </citation>
    <scope>NUCLEOTIDE SEQUENCE [LARGE SCALE GENOMIC DNA]</scope>
    <source>
        <strain evidence="3 4">JCM 17540</strain>
    </source>
</reference>
<organism evidence="3 4">
    <name type="scientific">Tessaracoccus defluvii</name>
    <dbReference type="NCBI Taxonomy" id="1285901"/>
    <lineage>
        <taxon>Bacteria</taxon>
        <taxon>Bacillati</taxon>
        <taxon>Actinomycetota</taxon>
        <taxon>Actinomycetes</taxon>
        <taxon>Propionibacteriales</taxon>
        <taxon>Propionibacteriaceae</taxon>
        <taxon>Tessaracoccus</taxon>
    </lineage>
</organism>
<dbReference type="SUPFAM" id="SSF142764">
    <property type="entry name" value="YgbK-like"/>
    <property type="match status" value="1"/>
</dbReference>
<dbReference type="Pfam" id="PF07005">
    <property type="entry name" value="SBD_N"/>
    <property type="match status" value="1"/>
</dbReference>
<sequence>MTAAVGFYADDFTGATDVLLQLRRCGLVGPLVLRVDPDLIARYAGAAVLGVAGTARSLPTADMAAEVTPALGALAALRPRVLQYKACSTVDSSPRSGVSAGRRRPARICSDRGSSLRSSRSPISAATRSSAPTSLPRAAPSTGSTGIRR</sequence>
<dbReference type="Proteomes" id="UP000516117">
    <property type="component" value="Chromosome"/>
</dbReference>
<dbReference type="InterPro" id="IPR037051">
    <property type="entry name" value="4-carb_acid_sugar_kinase_N_sf"/>
</dbReference>
<accession>A0A7H0H533</accession>
<protein>
    <recommendedName>
        <fullName evidence="2">Four-carbon acid sugar kinase N-terminal domain-containing protein</fullName>
    </recommendedName>
</protein>
<dbReference type="RefSeq" id="WP_187720778.1">
    <property type="nucleotide sequence ID" value="NZ_CP060789.1"/>
</dbReference>
<dbReference type="EMBL" id="CP060789">
    <property type="protein sequence ID" value="QNP55649.1"/>
    <property type="molecule type" value="Genomic_DNA"/>
</dbReference>